<feature type="binding site" evidence="1">
    <location>
        <position position="27"/>
    </location>
    <ligand>
        <name>Zn(2+)</name>
        <dbReference type="ChEBI" id="CHEBI:29105"/>
    </ligand>
</feature>
<dbReference type="Gene3D" id="1.10.340.30">
    <property type="entry name" value="Hypothetical protein, domain 2"/>
    <property type="match status" value="1"/>
</dbReference>
<dbReference type="InterPro" id="IPR011257">
    <property type="entry name" value="DNA_glycosylase"/>
</dbReference>
<keyword evidence="1" id="KW-0479">Metal-binding</keyword>
<evidence type="ECO:0000313" key="3">
    <source>
        <dbReference type="Proteomes" id="UP001154114"/>
    </source>
</evidence>
<dbReference type="Proteomes" id="UP001154114">
    <property type="component" value="Chromosome 3"/>
</dbReference>
<dbReference type="InterPro" id="IPR052891">
    <property type="entry name" value="DNA-3mA_glycosylase"/>
</dbReference>
<dbReference type="SUPFAM" id="SSF48150">
    <property type="entry name" value="DNA-glycosylase"/>
    <property type="match status" value="1"/>
</dbReference>
<dbReference type="EMBL" id="LR824006">
    <property type="protein sequence ID" value="CAD0195619.1"/>
    <property type="molecule type" value="Genomic_DNA"/>
</dbReference>
<name>A0A9N8PYW3_CHRIL</name>
<sequence>MRRVRTMAEEVVRCAWLTKDPIYIKYHDEEWGKPEYNSQRLFEMLCLEGQQAGLSWLTILKKREAYQRLFFEFDPYKIVKLEYSDVFENMIKDEPGVPGLVKHKRKIESILNNAKCYARMENEGEDFSKFIWSFVNHKPIVNRWETNDQIPSQTSISASLALSLKAKGFKYVGSTTCYAFMQACGLVNDHLTTCISYNKCS</sequence>
<reference evidence="2" key="1">
    <citation type="submission" date="2021-12" db="EMBL/GenBank/DDBJ databases">
        <authorList>
            <person name="King R."/>
        </authorList>
    </citation>
    <scope>NUCLEOTIDE SEQUENCE</scope>
</reference>
<dbReference type="GO" id="GO:0006284">
    <property type="term" value="P:base-excision repair"/>
    <property type="evidence" value="ECO:0007669"/>
    <property type="project" value="InterPro"/>
</dbReference>
<organism evidence="2 3">
    <name type="scientific">Chrysodeixis includens</name>
    <name type="common">Soybean looper</name>
    <name type="synonym">Pseudoplusia includens</name>
    <dbReference type="NCBI Taxonomy" id="689277"/>
    <lineage>
        <taxon>Eukaryota</taxon>
        <taxon>Metazoa</taxon>
        <taxon>Ecdysozoa</taxon>
        <taxon>Arthropoda</taxon>
        <taxon>Hexapoda</taxon>
        <taxon>Insecta</taxon>
        <taxon>Pterygota</taxon>
        <taxon>Neoptera</taxon>
        <taxon>Endopterygota</taxon>
        <taxon>Lepidoptera</taxon>
        <taxon>Glossata</taxon>
        <taxon>Ditrysia</taxon>
        <taxon>Noctuoidea</taxon>
        <taxon>Noctuidae</taxon>
        <taxon>Plusiinae</taxon>
        <taxon>Chrysodeixis</taxon>
    </lineage>
</organism>
<evidence type="ECO:0000256" key="1">
    <source>
        <dbReference type="PIRSR" id="PIRSR605019-1"/>
    </source>
</evidence>
<dbReference type="OrthoDB" id="3941538at2759"/>
<protein>
    <recommendedName>
        <fullName evidence="4">DNA-3-methyladenine glycosylase I</fullName>
    </recommendedName>
</protein>
<gene>
    <name evidence="2" type="ORF">CINC_LOCUS9571</name>
</gene>
<dbReference type="PANTHER" id="PTHR30037">
    <property type="entry name" value="DNA-3-METHYLADENINE GLYCOSYLASE 1"/>
    <property type="match status" value="1"/>
</dbReference>
<evidence type="ECO:0008006" key="4">
    <source>
        <dbReference type="Google" id="ProtNLM"/>
    </source>
</evidence>
<dbReference type="GO" id="GO:0046872">
    <property type="term" value="F:metal ion binding"/>
    <property type="evidence" value="ECO:0007669"/>
    <property type="project" value="UniProtKB-KW"/>
</dbReference>
<dbReference type="AlphaFoldDB" id="A0A9N8PYW3"/>
<feature type="binding site" evidence="1">
    <location>
        <position position="194"/>
    </location>
    <ligand>
        <name>Zn(2+)</name>
        <dbReference type="ChEBI" id="CHEBI:29105"/>
    </ligand>
</feature>
<dbReference type="GO" id="GO:0008725">
    <property type="term" value="F:DNA-3-methyladenine glycosylase activity"/>
    <property type="evidence" value="ECO:0007669"/>
    <property type="project" value="InterPro"/>
</dbReference>
<proteinExistence type="predicted"/>
<keyword evidence="3" id="KW-1185">Reference proteome</keyword>
<dbReference type="InterPro" id="IPR005019">
    <property type="entry name" value="Adenine_glyco"/>
</dbReference>
<feature type="binding site" evidence="1">
    <location>
        <position position="14"/>
    </location>
    <ligand>
        <name>Zn(2+)</name>
        <dbReference type="ChEBI" id="CHEBI:29105"/>
    </ligand>
</feature>
<accession>A0A9N8PYW3</accession>
<keyword evidence="1" id="KW-0862">Zinc</keyword>
<dbReference type="Pfam" id="PF03352">
    <property type="entry name" value="Adenine_glyco"/>
    <property type="match status" value="1"/>
</dbReference>
<dbReference type="PANTHER" id="PTHR30037:SF4">
    <property type="entry name" value="DNA-3-METHYLADENINE GLYCOSYLASE I"/>
    <property type="match status" value="1"/>
</dbReference>
<feature type="binding site" evidence="1">
    <location>
        <position position="190"/>
    </location>
    <ligand>
        <name>Zn(2+)</name>
        <dbReference type="ChEBI" id="CHEBI:29105"/>
    </ligand>
</feature>
<evidence type="ECO:0000313" key="2">
    <source>
        <dbReference type="EMBL" id="CAD0195619.1"/>
    </source>
</evidence>